<dbReference type="Proteomes" id="UP000253606">
    <property type="component" value="Chromosome"/>
</dbReference>
<dbReference type="RefSeq" id="WP_236657257.1">
    <property type="nucleotide sequence ID" value="NZ_CP030840.1"/>
</dbReference>
<evidence type="ECO:0000256" key="1">
    <source>
        <dbReference type="SAM" id="MobiDB-lite"/>
    </source>
</evidence>
<dbReference type="Gene3D" id="1.25.40.10">
    <property type="entry name" value="Tetratricopeptide repeat domain"/>
    <property type="match status" value="1"/>
</dbReference>
<feature type="signal peptide" evidence="2">
    <location>
        <begin position="1"/>
        <end position="21"/>
    </location>
</feature>
<dbReference type="EMBL" id="CP030840">
    <property type="protein sequence ID" value="AXC10609.1"/>
    <property type="molecule type" value="Genomic_DNA"/>
</dbReference>
<keyword evidence="4" id="KW-1185">Reference proteome</keyword>
<evidence type="ECO:0000313" key="3">
    <source>
        <dbReference type="EMBL" id="AXC10609.1"/>
    </source>
</evidence>
<dbReference type="SUPFAM" id="SSF48452">
    <property type="entry name" value="TPR-like"/>
    <property type="match status" value="1"/>
</dbReference>
<dbReference type="KEGG" id="abas:ACPOL_1261"/>
<proteinExistence type="predicted"/>
<organism evidence="3 4">
    <name type="scientific">Acidisarcina polymorpha</name>
    <dbReference type="NCBI Taxonomy" id="2211140"/>
    <lineage>
        <taxon>Bacteria</taxon>
        <taxon>Pseudomonadati</taxon>
        <taxon>Acidobacteriota</taxon>
        <taxon>Terriglobia</taxon>
        <taxon>Terriglobales</taxon>
        <taxon>Acidobacteriaceae</taxon>
        <taxon>Acidisarcina</taxon>
    </lineage>
</organism>
<keyword evidence="2" id="KW-0732">Signal</keyword>
<accession>A0A2Z5FUQ2</accession>
<evidence type="ECO:0000256" key="2">
    <source>
        <dbReference type="SAM" id="SignalP"/>
    </source>
</evidence>
<reference evidence="3 4" key="1">
    <citation type="journal article" date="2018" name="Front. Microbiol.">
        <title>Hydrolytic Capabilities as a Key to Environmental Success: Chitinolytic and Cellulolytic Acidobacteria From Acidic Sub-arctic Soils and Boreal Peatlands.</title>
        <authorList>
            <person name="Belova S.E."/>
            <person name="Ravin N.V."/>
            <person name="Pankratov T.A."/>
            <person name="Rakitin A.L."/>
            <person name="Ivanova A.A."/>
            <person name="Beletsky A.V."/>
            <person name="Mardanov A.V."/>
            <person name="Sinninghe Damste J.S."/>
            <person name="Dedysh S.N."/>
        </authorList>
    </citation>
    <scope>NUCLEOTIDE SEQUENCE [LARGE SCALE GENOMIC DNA]</scope>
    <source>
        <strain evidence="3 4">SBC82</strain>
    </source>
</reference>
<feature type="compositionally biased region" description="Basic and acidic residues" evidence="1">
    <location>
        <begin position="537"/>
        <end position="549"/>
    </location>
</feature>
<dbReference type="InterPro" id="IPR011990">
    <property type="entry name" value="TPR-like_helical_dom_sf"/>
</dbReference>
<sequence length="574" mass="63001">MRSFLRQFRCTSCLSFSLLLAAIGAAGQNNETPAASASSSQAPRQPVPPKPPALVDPAGPAISLETSEALFDVAIALNTCGYDQELESSDPLRQRIRDELNQYLQGSAEARDARDRVCTYIAGHRLADSGRDLAQYISLALYLTPPPELTPSVDLTEMPPDSTQVVEILPLLRSFAEAAQLHVIWVANRNAYEEEVNRLHDPLTKMILATNLYLKMPAGGYDGRRFLVVIEPLLAPSQTNARVYGTDYVVVASPVNGSINMQQVRHTYLHYEIEPLLFARASSMDRLLPLLKSVREAPLDYTFRSDIVALTIESMIRAVEARTLDTGIPEVKAPTPDLRRVDLERADRERTAYLQKVGAARQQAVDTAMSQGYVLTQYFYDAFGSFERDSASLKESIGEMVYGMDVESQISRAKHVQFSKTGTSDVVTHASRQLHGLDLAEMKLIKGDKAGAAQLAQAAIDQKSGDPAYADYILGQVALLSGNMDDAQARFGDAVRLSKDPRTLAWAHIYLGRIHDVEEEREQAVAEYKAALTVRDGQADTKQAAEKGLKQPFALPHQADSSDEGTSPAPVKPK</sequence>
<feature type="compositionally biased region" description="Low complexity" evidence="1">
    <location>
        <begin position="33"/>
        <end position="44"/>
    </location>
</feature>
<name>A0A2Z5FUQ2_9BACT</name>
<feature type="chain" id="PRO_5016302846" evidence="2">
    <location>
        <begin position="22"/>
        <end position="574"/>
    </location>
</feature>
<dbReference type="AlphaFoldDB" id="A0A2Z5FUQ2"/>
<feature type="region of interest" description="Disordered" evidence="1">
    <location>
        <begin position="30"/>
        <end position="59"/>
    </location>
</feature>
<feature type="region of interest" description="Disordered" evidence="1">
    <location>
        <begin position="535"/>
        <end position="574"/>
    </location>
</feature>
<protein>
    <submittedName>
        <fullName evidence="3">Tetratricopeptide repeat protein</fullName>
    </submittedName>
</protein>
<gene>
    <name evidence="3" type="ORF">ACPOL_1261</name>
</gene>
<feature type="compositionally biased region" description="Pro residues" evidence="1">
    <location>
        <begin position="45"/>
        <end position="54"/>
    </location>
</feature>
<evidence type="ECO:0000313" key="4">
    <source>
        <dbReference type="Proteomes" id="UP000253606"/>
    </source>
</evidence>